<gene>
    <name evidence="1" type="ORF">IE53DRAFT_384150</name>
</gene>
<reference evidence="1 2" key="1">
    <citation type="journal article" date="2018" name="Mol. Biol. Evol.">
        <title>Broad Genomic Sampling Reveals a Smut Pathogenic Ancestry of the Fungal Clade Ustilaginomycotina.</title>
        <authorList>
            <person name="Kijpornyongpan T."/>
            <person name="Mondo S.J."/>
            <person name="Barry K."/>
            <person name="Sandor L."/>
            <person name="Lee J."/>
            <person name="Lipzen A."/>
            <person name="Pangilinan J."/>
            <person name="LaButti K."/>
            <person name="Hainaut M."/>
            <person name="Henrissat B."/>
            <person name="Grigoriev I.V."/>
            <person name="Spatafora J.W."/>
            <person name="Aime M.C."/>
        </authorList>
    </citation>
    <scope>NUCLEOTIDE SEQUENCE [LARGE SCALE GENOMIC DNA]</scope>
    <source>
        <strain evidence="1 2">SA 807</strain>
    </source>
</reference>
<sequence length="67" mass="7769">MARTPTSNSDICLYFLAIFIPPLSVFIKRECQVDFWLNLLLTIVGFWIFGVIHAWYIISKYPDSAGR</sequence>
<accession>A0ACD0P5G8</accession>
<dbReference type="Proteomes" id="UP000245626">
    <property type="component" value="Unassembled WGS sequence"/>
</dbReference>
<proteinExistence type="predicted"/>
<evidence type="ECO:0000313" key="2">
    <source>
        <dbReference type="Proteomes" id="UP000245626"/>
    </source>
</evidence>
<organism evidence="1 2">
    <name type="scientific">Violaceomyces palustris</name>
    <dbReference type="NCBI Taxonomy" id="1673888"/>
    <lineage>
        <taxon>Eukaryota</taxon>
        <taxon>Fungi</taxon>
        <taxon>Dikarya</taxon>
        <taxon>Basidiomycota</taxon>
        <taxon>Ustilaginomycotina</taxon>
        <taxon>Ustilaginomycetes</taxon>
        <taxon>Violaceomycetales</taxon>
        <taxon>Violaceomycetaceae</taxon>
        <taxon>Violaceomyces</taxon>
    </lineage>
</organism>
<keyword evidence="2" id="KW-1185">Reference proteome</keyword>
<protein>
    <submittedName>
        <fullName evidence="1">Uncharacterized protein</fullName>
    </submittedName>
</protein>
<evidence type="ECO:0000313" key="1">
    <source>
        <dbReference type="EMBL" id="PWN53350.1"/>
    </source>
</evidence>
<name>A0ACD0P5G8_9BASI</name>
<dbReference type="EMBL" id="KZ819729">
    <property type="protein sequence ID" value="PWN53350.1"/>
    <property type="molecule type" value="Genomic_DNA"/>
</dbReference>